<dbReference type="InterPro" id="IPR008145">
    <property type="entry name" value="GK/Ca_channel_bsu"/>
</dbReference>
<evidence type="ECO:0000256" key="8">
    <source>
        <dbReference type="ARBA" id="ARBA00022741"/>
    </source>
</evidence>
<keyword evidence="9 13" id="KW-0418">Kinase</keyword>
<protein>
    <recommendedName>
        <fullName evidence="5 13">Guanylate kinase</fullName>
        <ecNumber evidence="4 13">2.7.4.8</ecNumber>
    </recommendedName>
    <alternativeName>
        <fullName evidence="11 13">GMP kinase</fullName>
    </alternativeName>
</protein>
<dbReference type="SUPFAM" id="SSF52540">
    <property type="entry name" value="P-loop containing nucleoside triphosphate hydrolases"/>
    <property type="match status" value="1"/>
</dbReference>
<keyword evidence="7 13" id="KW-0808">Transferase</keyword>
<dbReference type="InterPro" id="IPR027417">
    <property type="entry name" value="P-loop_NTPase"/>
</dbReference>
<comment type="caution">
    <text evidence="15">The sequence shown here is derived from an EMBL/GenBank/DDBJ whole genome shotgun (WGS) entry which is preliminary data.</text>
</comment>
<dbReference type="InterPro" id="IPR017665">
    <property type="entry name" value="Guanylate_kinase"/>
</dbReference>
<dbReference type="EMBL" id="JAOQJZ010000012">
    <property type="protein sequence ID" value="MCU6706483.1"/>
    <property type="molecule type" value="Genomic_DNA"/>
</dbReference>
<dbReference type="PROSITE" id="PS00856">
    <property type="entry name" value="GUANYLATE_KINASE_1"/>
    <property type="match status" value="1"/>
</dbReference>
<feature type="binding site" evidence="13">
    <location>
        <begin position="13"/>
        <end position="20"/>
    </location>
    <ligand>
        <name>ATP</name>
        <dbReference type="ChEBI" id="CHEBI:30616"/>
    </ligand>
</feature>
<feature type="domain" description="Guanylate kinase-like" evidence="14">
    <location>
        <begin position="6"/>
        <end position="183"/>
    </location>
</feature>
<sequence length="214" mass="23831">MYKNNAKLFVISAPSGCGKGTILAEVFKNRDVFYSISCTTRKPREGEKDGVHYHFISDDSFKKMIDSGEFLEHAGYVGHYYGTPKKPVLANLEQGRDVILEIETNGAFQVKKAFPEAVLMFILPPSVKEIDRRLRKRGTESDDVIADRVSQAAGEIGKAGGYDYVIMNDGLEDAVEDFVAVMNSVKAEDGKADKFRSENDDTKKLIDEVLNYDA</sequence>
<dbReference type="Pfam" id="PF00625">
    <property type="entry name" value="Guanylate_kin"/>
    <property type="match status" value="1"/>
</dbReference>
<keyword evidence="6 13" id="KW-0963">Cytoplasm</keyword>
<evidence type="ECO:0000256" key="2">
    <source>
        <dbReference type="ARBA" id="ARBA00004496"/>
    </source>
</evidence>
<dbReference type="AlphaFoldDB" id="A0AAE3LI52"/>
<gene>
    <name evidence="13 15" type="primary">gmk</name>
    <name evidence="15" type="ORF">OCV57_11185</name>
</gene>
<dbReference type="HAMAP" id="MF_00328">
    <property type="entry name" value="Guanylate_kinase"/>
    <property type="match status" value="1"/>
</dbReference>
<evidence type="ECO:0000256" key="11">
    <source>
        <dbReference type="ARBA" id="ARBA00030128"/>
    </source>
</evidence>
<dbReference type="GO" id="GO:0005829">
    <property type="term" value="C:cytosol"/>
    <property type="evidence" value="ECO:0007669"/>
    <property type="project" value="TreeGrafter"/>
</dbReference>
<dbReference type="GO" id="GO:0004385">
    <property type="term" value="F:GMP kinase activity"/>
    <property type="evidence" value="ECO:0007669"/>
    <property type="project" value="UniProtKB-UniRule"/>
</dbReference>
<comment type="subcellular location">
    <subcellularLocation>
        <location evidence="2 13">Cytoplasm</location>
    </subcellularLocation>
</comment>
<accession>A0AAE3LI52</accession>
<dbReference type="CDD" id="cd00071">
    <property type="entry name" value="GMPK"/>
    <property type="match status" value="1"/>
</dbReference>
<evidence type="ECO:0000256" key="4">
    <source>
        <dbReference type="ARBA" id="ARBA00012961"/>
    </source>
</evidence>
<organism evidence="15 16">
    <name type="scientific">Hominimerdicola aceti</name>
    <dbReference type="NCBI Taxonomy" id="2981726"/>
    <lineage>
        <taxon>Bacteria</taxon>
        <taxon>Bacillati</taxon>
        <taxon>Bacillota</taxon>
        <taxon>Clostridia</taxon>
        <taxon>Eubacteriales</taxon>
        <taxon>Oscillospiraceae</taxon>
        <taxon>Hominimerdicola</taxon>
    </lineage>
</organism>
<evidence type="ECO:0000256" key="3">
    <source>
        <dbReference type="ARBA" id="ARBA00005790"/>
    </source>
</evidence>
<evidence type="ECO:0000256" key="7">
    <source>
        <dbReference type="ARBA" id="ARBA00022679"/>
    </source>
</evidence>
<dbReference type="RefSeq" id="WP_022287843.1">
    <property type="nucleotide sequence ID" value="NZ_JAOQJZ010000012.1"/>
</dbReference>
<comment type="function">
    <text evidence="1 13">Essential for recycling GMP and indirectly, cGMP.</text>
</comment>
<evidence type="ECO:0000259" key="14">
    <source>
        <dbReference type="PROSITE" id="PS50052"/>
    </source>
</evidence>
<evidence type="ECO:0000256" key="13">
    <source>
        <dbReference type="HAMAP-Rule" id="MF_00328"/>
    </source>
</evidence>
<evidence type="ECO:0000313" key="16">
    <source>
        <dbReference type="Proteomes" id="UP001208131"/>
    </source>
</evidence>
<reference evidence="15 16" key="1">
    <citation type="journal article" date="2021" name="ISME Commun">
        <title>Automated analysis of genomic sequences facilitates high-throughput and comprehensive description of bacteria.</title>
        <authorList>
            <person name="Hitch T.C.A."/>
        </authorList>
    </citation>
    <scope>NUCLEOTIDE SEQUENCE [LARGE SCALE GENOMIC DNA]</scope>
    <source>
        <strain evidence="15 16">Sanger_31</strain>
    </source>
</reference>
<comment type="similarity">
    <text evidence="3 13">Belongs to the guanylate kinase family.</text>
</comment>
<dbReference type="PANTHER" id="PTHR23117">
    <property type="entry name" value="GUANYLATE KINASE-RELATED"/>
    <property type="match status" value="1"/>
</dbReference>
<dbReference type="Proteomes" id="UP001208131">
    <property type="component" value="Unassembled WGS sequence"/>
</dbReference>
<dbReference type="EC" id="2.7.4.8" evidence="4 13"/>
<evidence type="ECO:0000256" key="6">
    <source>
        <dbReference type="ARBA" id="ARBA00022490"/>
    </source>
</evidence>
<dbReference type="SMART" id="SM00072">
    <property type="entry name" value="GuKc"/>
    <property type="match status" value="1"/>
</dbReference>
<dbReference type="NCBIfam" id="TIGR03263">
    <property type="entry name" value="guanyl_kin"/>
    <property type="match status" value="1"/>
</dbReference>
<dbReference type="Gene3D" id="3.40.50.300">
    <property type="entry name" value="P-loop containing nucleotide triphosphate hydrolases"/>
    <property type="match status" value="1"/>
</dbReference>
<evidence type="ECO:0000313" key="15">
    <source>
        <dbReference type="EMBL" id="MCU6706483.1"/>
    </source>
</evidence>
<dbReference type="InterPro" id="IPR020590">
    <property type="entry name" value="Guanylate_kinase_CS"/>
</dbReference>
<keyword evidence="10 13" id="KW-0067">ATP-binding</keyword>
<dbReference type="FunFam" id="3.30.63.10:FF:000005">
    <property type="entry name" value="Guanylate kinase"/>
    <property type="match status" value="1"/>
</dbReference>
<proteinExistence type="inferred from homology"/>
<keyword evidence="16" id="KW-1185">Reference proteome</keyword>
<evidence type="ECO:0000256" key="1">
    <source>
        <dbReference type="ARBA" id="ARBA00003531"/>
    </source>
</evidence>
<keyword evidence="8 13" id="KW-0547">Nucleotide-binding</keyword>
<evidence type="ECO:0000256" key="5">
    <source>
        <dbReference type="ARBA" id="ARBA00016296"/>
    </source>
</evidence>
<dbReference type="PANTHER" id="PTHR23117:SF13">
    <property type="entry name" value="GUANYLATE KINASE"/>
    <property type="match status" value="1"/>
</dbReference>
<evidence type="ECO:0000256" key="10">
    <source>
        <dbReference type="ARBA" id="ARBA00022840"/>
    </source>
</evidence>
<evidence type="ECO:0000256" key="12">
    <source>
        <dbReference type="ARBA" id="ARBA00048594"/>
    </source>
</evidence>
<evidence type="ECO:0000256" key="9">
    <source>
        <dbReference type="ARBA" id="ARBA00022777"/>
    </source>
</evidence>
<comment type="catalytic activity">
    <reaction evidence="12 13">
        <text>GMP + ATP = GDP + ADP</text>
        <dbReference type="Rhea" id="RHEA:20780"/>
        <dbReference type="ChEBI" id="CHEBI:30616"/>
        <dbReference type="ChEBI" id="CHEBI:58115"/>
        <dbReference type="ChEBI" id="CHEBI:58189"/>
        <dbReference type="ChEBI" id="CHEBI:456216"/>
        <dbReference type="EC" id="2.7.4.8"/>
    </reaction>
</comment>
<dbReference type="PROSITE" id="PS50052">
    <property type="entry name" value="GUANYLATE_KINASE_2"/>
    <property type="match status" value="1"/>
</dbReference>
<dbReference type="InterPro" id="IPR008144">
    <property type="entry name" value="Guanylate_kin-like_dom"/>
</dbReference>
<dbReference type="Gene3D" id="3.30.63.10">
    <property type="entry name" value="Guanylate Kinase phosphate binding domain"/>
    <property type="match status" value="1"/>
</dbReference>
<dbReference type="GO" id="GO:0005524">
    <property type="term" value="F:ATP binding"/>
    <property type="evidence" value="ECO:0007669"/>
    <property type="project" value="UniProtKB-UniRule"/>
</dbReference>
<name>A0AAE3LI52_9FIRM</name>